<feature type="domain" description="Methyltransferase type 12" evidence="1">
    <location>
        <begin position="51"/>
        <end position="146"/>
    </location>
</feature>
<gene>
    <name evidence="2" type="ORF">J4573_44210</name>
</gene>
<dbReference type="PANTHER" id="PTHR43861">
    <property type="entry name" value="TRANS-ACONITATE 2-METHYLTRANSFERASE-RELATED"/>
    <property type="match status" value="1"/>
</dbReference>
<dbReference type="PANTHER" id="PTHR43861:SF1">
    <property type="entry name" value="TRANS-ACONITATE 2-METHYLTRANSFERASE"/>
    <property type="match status" value="1"/>
</dbReference>
<protein>
    <submittedName>
        <fullName evidence="2">Methyltransferase domain-containing protein</fullName>
    </submittedName>
</protein>
<accession>A0A939PSU7</accession>
<dbReference type="Pfam" id="PF08242">
    <property type="entry name" value="Methyltransf_12"/>
    <property type="match status" value="1"/>
</dbReference>
<keyword evidence="2" id="KW-0489">Methyltransferase</keyword>
<dbReference type="GO" id="GO:0032259">
    <property type="term" value="P:methylation"/>
    <property type="evidence" value="ECO:0007669"/>
    <property type="project" value="UniProtKB-KW"/>
</dbReference>
<comment type="caution">
    <text evidence="2">The sequence shown here is derived from an EMBL/GenBank/DDBJ whole genome shotgun (WGS) entry which is preliminary data.</text>
</comment>
<dbReference type="EMBL" id="JAGEOJ010000024">
    <property type="protein sequence ID" value="MBO2454156.1"/>
    <property type="molecule type" value="Genomic_DNA"/>
</dbReference>
<dbReference type="Proteomes" id="UP000669179">
    <property type="component" value="Unassembled WGS sequence"/>
</dbReference>
<dbReference type="GO" id="GO:0008168">
    <property type="term" value="F:methyltransferase activity"/>
    <property type="evidence" value="ECO:0007669"/>
    <property type="project" value="UniProtKB-KW"/>
</dbReference>
<evidence type="ECO:0000259" key="1">
    <source>
        <dbReference type="Pfam" id="PF08242"/>
    </source>
</evidence>
<evidence type="ECO:0000313" key="2">
    <source>
        <dbReference type="EMBL" id="MBO2454156.1"/>
    </source>
</evidence>
<sequence length="287" mass="31349">MSDRHHHHDHSDVDWEAWGDQLEWEGEIRLPALKETAAWLSTLVAKPDRILDVGSGPGYAACQFAQTFPNAEAVAVDGTQPLLDRAVLRATTLNVHVSTIEAELPDGFDKLGTADLIWSSQAVHHLGDQQGTLDNLSGALRPNGLLAIAERGLPLRYLPRDIGIGRPGLQARLDAAEEDAFAQMRADLPGHIQAIEDWPGMLAKAGLVPAGTRTFLTDLPAPLDEHPRELLHRRLTRIREAAADTLTQDDLQTLDALLDRESPSGILARPDAFYLTAQTIHTARKPA</sequence>
<reference evidence="2" key="1">
    <citation type="submission" date="2021-03" db="EMBL/GenBank/DDBJ databases">
        <authorList>
            <person name="Kanchanasin P."/>
            <person name="Saeng-In P."/>
            <person name="Phongsopitanun W."/>
            <person name="Yuki M."/>
            <person name="Kudo T."/>
            <person name="Ohkuma M."/>
            <person name="Tanasupawat S."/>
        </authorList>
    </citation>
    <scope>NUCLEOTIDE SEQUENCE</scope>
    <source>
        <strain evidence="2">GKU 128</strain>
    </source>
</reference>
<dbReference type="InterPro" id="IPR029063">
    <property type="entry name" value="SAM-dependent_MTases_sf"/>
</dbReference>
<evidence type="ECO:0000313" key="3">
    <source>
        <dbReference type="Proteomes" id="UP000669179"/>
    </source>
</evidence>
<organism evidence="2 3">
    <name type="scientific">Actinomadura barringtoniae</name>
    <dbReference type="NCBI Taxonomy" id="1427535"/>
    <lineage>
        <taxon>Bacteria</taxon>
        <taxon>Bacillati</taxon>
        <taxon>Actinomycetota</taxon>
        <taxon>Actinomycetes</taxon>
        <taxon>Streptosporangiales</taxon>
        <taxon>Thermomonosporaceae</taxon>
        <taxon>Actinomadura</taxon>
    </lineage>
</organism>
<name>A0A939PSU7_9ACTN</name>
<keyword evidence="3" id="KW-1185">Reference proteome</keyword>
<dbReference type="Gene3D" id="3.40.50.150">
    <property type="entry name" value="Vaccinia Virus protein VP39"/>
    <property type="match status" value="1"/>
</dbReference>
<dbReference type="SUPFAM" id="SSF53335">
    <property type="entry name" value="S-adenosyl-L-methionine-dependent methyltransferases"/>
    <property type="match status" value="1"/>
</dbReference>
<dbReference type="InterPro" id="IPR013217">
    <property type="entry name" value="Methyltransf_12"/>
</dbReference>
<dbReference type="RefSeq" id="WP_208262319.1">
    <property type="nucleotide sequence ID" value="NZ_JAGEOJ010000024.1"/>
</dbReference>
<dbReference type="AlphaFoldDB" id="A0A939PSU7"/>
<dbReference type="CDD" id="cd02440">
    <property type="entry name" value="AdoMet_MTases"/>
    <property type="match status" value="1"/>
</dbReference>
<keyword evidence="2" id="KW-0808">Transferase</keyword>
<proteinExistence type="predicted"/>